<dbReference type="Proteomes" id="UP000324800">
    <property type="component" value="Unassembled WGS sequence"/>
</dbReference>
<evidence type="ECO:0000256" key="3">
    <source>
        <dbReference type="ARBA" id="ARBA00022679"/>
    </source>
</evidence>
<dbReference type="InterPro" id="IPR011009">
    <property type="entry name" value="Kinase-like_dom_sf"/>
</dbReference>
<keyword evidence="5 10" id="KW-0418">Kinase</keyword>
<evidence type="ECO:0000256" key="1">
    <source>
        <dbReference type="ARBA" id="ARBA00012513"/>
    </source>
</evidence>
<dbReference type="InterPro" id="IPR008271">
    <property type="entry name" value="Ser/Thr_kinase_AS"/>
</dbReference>
<evidence type="ECO:0000256" key="4">
    <source>
        <dbReference type="ARBA" id="ARBA00022741"/>
    </source>
</evidence>
<dbReference type="Gene3D" id="1.10.510.10">
    <property type="entry name" value="Transferase(Phosphotransferase) domain 1"/>
    <property type="match status" value="1"/>
</dbReference>
<dbReference type="InterPro" id="IPR000719">
    <property type="entry name" value="Prot_kinase_dom"/>
</dbReference>
<name>A0A5J4VLK3_9EUKA</name>
<evidence type="ECO:0000259" key="9">
    <source>
        <dbReference type="PROSITE" id="PS50011"/>
    </source>
</evidence>
<evidence type="ECO:0000313" key="11">
    <source>
        <dbReference type="Proteomes" id="UP000324800"/>
    </source>
</evidence>
<dbReference type="GO" id="GO:0004674">
    <property type="term" value="F:protein serine/threonine kinase activity"/>
    <property type="evidence" value="ECO:0007669"/>
    <property type="project" value="UniProtKB-KW"/>
</dbReference>
<keyword evidence="3" id="KW-0808">Transferase</keyword>
<proteinExistence type="predicted"/>
<dbReference type="SMART" id="SM00220">
    <property type="entry name" value="S_TKc"/>
    <property type="match status" value="1"/>
</dbReference>
<dbReference type="GO" id="GO:0005524">
    <property type="term" value="F:ATP binding"/>
    <property type="evidence" value="ECO:0007669"/>
    <property type="project" value="UniProtKB-KW"/>
</dbReference>
<sequence>MVYKFTGGAMGNTFLVRLKKTGVLYVMKRVDYLDENDKKMADDEIELMNRLSSRYTVRLVWTFIDRVDMYMVSEYCYRGDLEVIIAELMEMDQTQRIEHVWELFSQIIVALDFMHSKGVIHRDIKPGNIFIMQDGSARLGDFGLSKQLNKDDIYAKIGGTPIFIAPEVWELKRMDFLSDIFAVGAVIYMLLTGRHPFDDGKSQGHEIVNKIIQGKVEQLPEWVPVEMRKLVMSMIDSNQKQRPNTKIIMENEIIKKNIAIFEERERVKEEERLRKLQYLVLSPVNPISQEQLNQTRDEIKSLEEVKQLSEIIYQKLADALRSVRYIQTCEISTITPNMKATALEIGKNVVKVASINIIETQDIESRFKVGLMVELVDFVHHTPNNQITRNMLDSIIGIVENGSSEQLHNLFQIGAIQSIIPKIRYLEFGINNIIKAITIIIKNGWKQATPFQIPSFSTMTIQSRLQQLLLLPHPYLETLEKDGVIKNIIEQFYANKRIDVIIKLSTSKLLDSLYIQGIKLPSDLQQQVITEICEKTQTESIYFRPHAMHQVVLFALNRENHEAIIETDFIESSLEFFKNKEKGNLAQAQKAEYSIKAFQKLFIYGGSMIRKLIRQTLTPETLSGLKNDQIFGKEVKIMLITLSDPESIDLLVKMERPIELRNEEYKIELLRTGLIEILNNEIAKAFQLEDGEDWHLQSLYILSRNIPIKQKKLLFSKGVIQLMAQIQDSDEKDTRGKACEIISEIIEAGINGLKEGEQHPFLKPLIDDGTVNKLIQALGNQNNGLTGDKTVISISSLYEYKTGTLDDVTAIIATFLAKLYKASPLPLNIKQEIIHELIYGKVIKYNELLLLTECQENYDAILSNDFLKELSKDRYIKTLNYVRINYILMRIGSGKIKKKIARSVKEKIEELADDEKFNKLAEKEKIEGSEYQEIRMKIKEILMMITEIQRKVERNIQPEQFYSIEHLSAVKEEIESLDEDECTKQDLFKKLTETLKIIRNVQLIPHQQTFHQLSCWDIAKEIIDYIMIIIIQQIKYSDHIEVGIQNGLICEVFDLFQRIHVDDITQNQINAVITIVEKGSSKQLHSLFQMDAIKSITSKLQIKDKEIQKNIIKAITIIIKNGWKQATPFQIPSFSTMTIQSRLQQLLLLPHPYLETLEKDGVIKNIIEQFYANKRIDVIIKLSTSKLLDSLYIQGIKLPSDLQQQVITEICESLKDEKLTDRKCALDSLQLLALNKDNHEVIIANGMVDLSIEFINFAIENGIPDAILRIFITQDLSSITETHSQAFYKLTITNKDQLINS</sequence>
<comment type="catalytic activity">
    <reaction evidence="7">
        <text>L-threonyl-[protein] + ATP = O-phospho-L-threonyl-[protein] + ADP + H(+)</text>
        <dbReference type="Rhea" id="RHEA:46608"/>
        <dbReference type="Rhea" id="RHEA-COMP:11060"/>
        <dbReference type="Rhea" id="RHEA-COMP:11605"/>
        <dbReference type="ChEBI" id="CHEBI:15378"/>
        <dbReference type="ChEBI" id="CHEBI:30013"/>
        <dbReference type="ChEBI" id="CHEBI:30616"/>
        <dbReference type="ChEBI" id="CHEBI:61977"/>
        <dbReference type="ChEBI" id="CHEBI:456216"/>
        <dbReference type="EC" id="2.7.11.1"/>
    </reaction>
</comment>
<feature type="non-terminal residue" evidence="10">
    <location>
        <position position="1301"/>
    </location>
</feature>
<dbReference type="PROSITE" id="PS50011">
    <property type="entry name" value="PROTEIN_KINASE_DOM"/>
    <property type="match status" value="1"/>
</dbReference>
<evidence type="ECO:0000256" key="7">
    <source>
        <dbReference type="ARBA" id="ARBA00047899"/>
    </source>
</evidence>
<comment type="catalytic activity">
    <reaction evidence="8">
        <text>L-seryl-[protein] + ATP = O-phospho-L-seryl-[protein] + ADP + H(+)</text>
        <dbReference type="Rhea" id="RHEA:17989"/>
        <dbReference type="Rhea" id="RHEA-COMP:9863"/>
        <dbReference type="Rhea" id="RHEA-COMP:11604"/>
        <dbReference type="ChEBI" id="CHEBI:15378"/>
        <dbReference type="ChEBI" id="CHEBI:29999"/>
        <dbReference type="ChEBI" id="CHEBI:30616"/>
        <dbReference type="ChEBI" id="CHEBI:83421"/>
        <dbReference type="ChEBI" id="CHEBI:456216"/>
        <dbReference type="EC" id="2.7.11.1"/>
    </reaction>
</comment>
<dbReference type="InterPro" id="IPR016024">
    <property type="entry name" value="ARM-type_fold"/>
</dbReference>
<dbReference type="SUPFAM" id="SSF48371">
    <property type="entry name" value="ARM repeat"/>
    <property type="match status" value="2"/>
</dbReference>
<evidence type="ECO:0000256" key="2">
    <source>
        <dbReference type="ARBA" id="ARBA00022527"/>
    </source>
</evidence>
<dbReference type="PANTHER" id="PTHR44899">
    <property type="entry name" value="CAMK FAMILY PROTEIN KINASE"/>
    <property type="match status" value="1"/>
</dbReference>
<dbReference type="EC" id="2.7.11.1" evidence="1"/>
<dbReference type="PROSITE" id="PS00108">
    <property type="entry name" value="PROTEIN_KINASE_ST"/>
    <property type="match status" value="1"/>
</dbReference>
<organism evidence="10 11">
    <name type="scientific">Streblomastix strix</name>
    <dbReference type="NCBI Taxonomy" id="222440"/>
    <lineage>
        <taxon>Eukaryota</taxon>
        <taxon>Metamonada</taxon>
        <taxon>Preaxostyla</taxon>
        <taxon>Oxymonadida</taxon>
        <taxon>Streblomastigidae</taxon>
        <taxon>Streblomastix</taxon>
    </lineage>
</organism>
<dbReference type="InterPro" id="IPR051131">
    <property type="entry name" value="NEK_Ser/Thr_kinase_NIMA"/>
</dbReference>
<evidence type="ECO:0000313" key="10">
    <source>
        <dbReference type="EMBL" id="KAA6383103.1"/>
    </source>
</evidence>
<dbReference type="Pfam" id="PF00069">
    <property type="entry name" value="Pkinase"/>
    <property type="match status" value="1"/>
</dbReference>
<gene>
    <name evidence="10" type="ORF">EZS28_021370</name>
</gene>
<protein>
    <recommendedName>
        <fullName evidence="1">non-specific serine/threonine protein kinase</fullName>
        <ecNumber evidence="1">2.7.11.1</ecNumber>
    </recommendedName>
</protein>
<comment type="caution">
    <text evidence="10">The sequence shown here is derived from an EMBL/GenBank/DDBJ whole genome shotgun (WGS) entry which is preliminary data.</text>
</comment>
<reference evidence="10 11" key="1">
    <citation type="submission" date="2019-03" db="EMBL/GenBank/DDBJ databases">
        <title>Single cell metagenomics reveals metabolic interactions within the superorganism composed of flagellate Streblomastix strix and complex community of Bacteroidetes bacteria on its surface.</title>
        <authorList>
            <person name="Treitli S.C."/>
            <person name="Kolisko M."/>
            <person name="Husnik F."/>
            <person name="Keeling P."/>
            <person name="Hampl V."/>
        </authorList>
    </citation>
    <scope>NUCLEOTIDE SEQUENCE [LARGE SCALE GENOMIC DNA]</scope>
    <source>
        <strain evidence="10">ST1C</strain>
    </source>
</reference>
<accession>A0A5J4VLK3</accession>
<dbReference type="EMBL" id="SNRW01006428">
    <property type="protein sequence ID" value="KAA6383103.1"/>
    <property type="molecule type" value="Genomic_DNA"/>
</dbReference>
<evidence type="ECO:0000256" key="8">
    <source>
        <dbReference type="ARBA" id="ARBA00048679"/>
    </source>
</evidence>
<evidence type="ECO:0000256" key="5">
    <source>
        <dbReference type="ARBA" id="ARBA00022777"/>
    </source>
</evidence>
<keyword evidence="6" id="KW-0067">ATP-binding</keyword>
<keyword evidence="4" id="KW-0547">Nucleotide-binding</keyword>
<keyword evidence="2" id="KW-0723">Serine/threonine-protein kinase</keyword>
<evidence type="ECO:0000256" key="6">
    <source>
        <dbReference type="ARBA" id="ARBA00022840"/>
    </source>
</evidence>
<dbReference type="PANTHER" id="PTHR44899:SF3">
    <property type="entry name" value="SERINE_THREONINE-PROTEIN KINASE NEK1"/>
    <property type="match status" value="1"/>
</dbReference>
<feature type="domain" description="Protein kinase" evidence="9">
    <location>
        <begin position="1"/>
        <end position="254"/>
    </location>
</feature>
<dbReference type="SUPFAM" id="SSF56112">
    <property type="entry name" value="Protein kinase-like (PK-like)"/>
    <property type="match status" value="1"/>
</dbReference>